<evidence type="ECO:0000256" key="2">
    <source>
        <dbReference type="SAM" id="SignalP"/>
    </source>
</evidence>
<reference evidence="3 4" key="2">
    <citation type="journal article" date="2020" name="Cell Rep.">
        <title>Acquisition and Adaptation of Ultra-small Parasitic Reduced Genome Bacteria to Mammalian Hosts.</title>
        <authorList>
            <person name="McLean J.S."/>
            <person name="Bor B."/>
            <person name="Kerns K.A."/>
            <person name="Liu Q."/>
            <person name="To T.T."/>
            <person name="Solden L."/>
            <person name="Hendrickson E.L."/>
            <person name="Wrighton K."/>
            <person name="Shi W."/>
            <person name="He X."/>
        </authorList>
    </citation>
    <scope>NUCLEOTIDE SEQUENCE [LARGE SCALE GENOMIC DNA]</scope>
    <source>
        <strain evidence="3 4">TM7_CMJM_G6_1_HOT_870</strain>
    </source>
</reference>
<reference evidence="3 4" key="1">
    <citation type="journal article" date="2018" name="bioRxiv">
        <title>Evidence of independent acquisition and adaption of ultra-small bacteria to human hosts across the highly diverse yet reduced genomes of the phylum Saccharibacteria.</title>
        <authorList>
            <person name="McLean J.S."/>
            <person name="Bor B."/>
            <person name="To T.T."/>
            <person name="Liu Q."/>
            <person name="Kearns K.A."/>
            <person name="Solden L.M."/>
            <person name="Wrighton K.C."/>
            <person name="He X."/>
            <person name="Shi W."/>
        </authorList>
    </citation>
    <scope>NUCLEOTIDE SEQUENCE [LARGE SCALE GENOMIC DNA]</scope>
    <source>
        <strain evidence="3 4">TM7_CMJM_G6_1_HOT_870</strain>
    </source>
</reference>
<keyword evidence="4" id="KW-1185">Reference proteome</keyword>
<feature type="transmembrane region" description="Helical" evidence="1">
    <location>
        <begin position="70"/>
        <end position="92"/>
    </location>
</feature>
<proteinExistence type="predicted"/>
<evidence type="ECO:0000313" key="4">
    <source>
        <dbReference type="Proteomes" id="UP001190925"/>
    </source>
</evidence>
<feature type="transmembrane region" description="Helical" evidence="1">
    <location>
        <begin position="113"/>
        <end position="135"/>
    </location>
</feature>
<dbReference type="Pfam" id="PF18895">
    <property type="entry name" value="T4SS_pilin"/>
    <property type="match status" value="1"/>
</dbReference>
<protein>
    <submittedName>
        <fullName evidence="3">Uncharacterized protein</fullName>
    </submittedName>
</protein>
<dbReference type="InterPro" id="IPR043993">
    <property type="entry name" value="T4SS_pilin"/>
</dbReference>
<sequence length="151" mass="15585">MKEIIAKIKQKAVFIPVMTLALAGISMAIPTNIAHADCDTSKGSKLSLSSGANCGATGNTKMKLFGEDGIFTTIINILLFLIGVLSVIMLIYGGMRYVMSQGDAGAVNNAKNTILYAIVGLVVAILAYAIVNFVLSSLGVGDDSGSGTATH</sequence>
<accession>A0ABY0FHM1</accession>
<feature type="signal peptide" evidence="2">
    <location>
        <begin position="1"/>
        <end position="28"/>
    </location>
</feature>
<name>A0ABY0FHM1_9BACT</name>
<dbReference type="RefSeq" id="WP_195157017.1">
    <property type="nucleotide sequence ID" value="NZ_PRLK01000007.1"/>
</dbReference>
<organism evidence="3 4">
    <name type="scientific">Candidatus Nanogingivalis gingivitcus</name>
    <dbReference type="NCBI Taxonomy" id="2171992"/>
    <lineage>
        <taxon>Bacteria</taxon>
        <taxon>Candidatus Saccharimonadota</taxon>
        <taxon>Candidatus Nanosyncoccalia</taxon>
        <taxon>Candidatus Nanogingivales</taxon>
        <taxon>Candidatus Nanogingivalaceae</taxon>
        <taxon>Candidatus Nanogingivalis</taxon>
    </lineage>
</organism>
<keyword evidence="2" id="KW-0732">Signal</keyword>
<keyword evidence="1" id="KW-1133">Transmembrane helix</keyword>
<keyword evidence="1" id="KW-0472">Membrane</keyword>
<evidence type="ECO:0000313" key="3">
    <source>
        <dbReference type="EMBL" id="RYC72476.1"/>
    </source>
</evidence>
<dbReference type="Proteomes" id="UP001190925">
    <property type="component" value="Unassembled WGS sequence"/>
</dbReference>
<feature type="chain" id="PRO_5045541871" evidence="2">
    <location>
        <begin position="29"/>
        <end position="151"/>
    </location>
</feature>
<evidence type="ECO:0000256" key="1">
    <source>
        <dbReference type="SAM" id="Phobius"/>
    </source>
</evidence>
<gene>
    <name evidence="3" type="ORF">G6CMJM_00497</name>
</gene>
<comment type="caution">
    <text evidence="3">The sequence shown here is derived from an EMBL/GenBank/DDBJ whole genome shotgun (WGS) entry which is preliminary data.</text>
</comment>
<dbReference type="EMBL" id="PRLK01000007">
    <property type="protein sequence ID" value="RYC72476.1"/>
    <property type="molecule type" value="Genomic_DNA"/>
</dbReference>
<keyword evidence="1" id="KW-0812">Transmembrane</keyword>